<evidence type="ECO:0000313" key="1">
    <source>
        <dbReference type="EMBL" id="BAT25877.1"/>
    </source>
</evidence>
<accession>A0A0P0YWJ2</accession>
<evidence type="ECO:0008006" key="2">
    <source>
        <dbReference type="Google" id="ProtNLM"/>
    </source>
</evidence>
<reference evidence="1" key="1">
    <citation type="journal article" date="2015" name="Proc. Natl. Acad. Sci. U.S.A.">
        <title>Bacterial clade with the ribosomal RNA operon on a small plasmid rather than the chromosome.</title>
        <authorList>
            <person name="Anda M."/>
            <person name="Ohtsubo Y."/>
            <person name="Okubo T."/>
            <person name="Sugawara M."/>
            <person name="Nagata Y."/>
            <person name="Tsuda M."/>
            <person name="Minamisawa K."/>
            <person name="Mitsui H."/>
        </authorList>
    </citation>
    <scope>NUCLEOTIDE SEQUENCE</scope>
    <source>
        <strain evidence="1">DSM 21988</strain>
    </source>
</reference>
<dbReference type="Pfam" id="PF12086">
    <property type="entry name" value="DUF3563"/>
    <property type="match status" value="1"/>
</dbReference>
<name>A0A0P0YWJ2_9HYPH</name>
<protein>
    <recommendedName>
        <fullName evidence="2">DUF3563 domain-containing protein</fullName>
    </recommendedName>
</protein>
<dbReference type="InterPro" id="IPR021946">
    <property type="entry name" value="DUF3563"/>
</dbReference>
<organism evidence="1">
    <name type="scientific">Aureimonas altamirensis</name>
    <dbReference type="NCBI Taxonomy" id="370622"/>
    <lineage>
        <taxon>Bacteria</taxon>
        <taxon>Pseudomonadati</taxon>
        <taxon>Pseudomonadota</taxon>
        <taxon>Alphaproteobacteria</taxon>
        <taxon>Hyphomicrobiales</taxon>
        <taxon>Aurantimonadaceae</taxon>
        <taxon>Aureimonas</taxon>
    </lineage>
</organism>
<dbReference type="AlphaFoldDB" id="A0A0P0YWJ2"/>
<sequence>MKLRHHLRRLVVRTGDMEESYLNEATSLADLEIRQREIDRGRFRRLNG</sequence>
<dbReference type="EMBL" id="LC066370">
    <property type="protein sequence ID" value="BAT25877.1"/>
    <property type="molecule type" value="Genomic_DNA"/>
</dbReference>
<proteinExistence type="predicted"/>